<dbReference type="AlphaFoldDB" id="A0A0R2BRL3"/>
<sequence length="87" mass="10454">MKTADIEIIHQEEFYQDYQENILPNYQRNIEDLFYEIITASEEIPESYQYVFVEAEHCIDHIAKRFTFTSFETETGLEVQYMGVIDE</sequence>
<organism evidence="1 2">
    <name type="scientific">Lapidilactobacillus dextrinicus DSM 20335</name>
    <dbReference type="NCBI Taxonomy" id="1423738"/>
    <lineage>
        <taxon>Bacteria</taxon>
        <taxon>Bacillati</taxon>
        <taxon>Bacillota</taxon>
        <taxon>Bacilli</taxon>
        <taxon>Lactobacillales</taxon>
        <taxon>Lactobacillaceae</taxon>
        <taxon>Lapidilactobacillus</taxon>
    </lineage>
</organism>
<protein>
    <submittedName>
        <fullName evidence="1">Uncharacterized protein</fullName>
    </submittedName>
</protein>
<gene>
    <name evidence="1" type="ORF">FC84_GL000306</name>
</gene>
<dbReference type="PATRIC" id="fig|1423738.3.peg.313"/>
<dbReference type="Proteomes" id="UP000051813">
    <property type="component" value="Unassembled WGS sequence"/>
</dbReference>
<dbReference type="OrthoDB" id="2295899at2"/>
<dbReference type="EMBL" id="AYYK01000009">
    <property type="protein sequence ID" value="KRM78827.1"/>
    <property type="molecule type" value="Genomic_DNA"/>
</dbReference>
<keyword evidence="2" id="KW-1185">Reference proteome</keyword>
<dbReference type="STRING" id="1423738.FC84_GL000306"/>
<evidence type="ECO:0000313" key="1">
    <source>
        <dbReference type="EMBL" id="KRM78827.1"/>
    </source>
</evidence>
<name>A0A0R2BRL3_9LACO</name>
<proteinExistence type="predicted"/>
<comment type="caution">
    <text evidence="1">The sequence shown here is derived from an EMBL/GenBank/DDBJ whole genome shotgun (WGS) entry which is preliminary data.</text>
</comment>
<reference evidence="1 2" key="1">
    <citation type="journal article" date="2015" name="Genome Announc.">
        <title>Expanding the biotechnology potential of lactobacilli through comparative genomics of 213 strains and associated genera.</title>
        <authorList>
            <person name="Sun Z."/>
            <person name="Harris H.M."/>
            <person name="McCann A."/>
            <person name="Guo C."/>
            <person name="Argimon S."/>
            <person name="Zhang W."/>
            <person name="Yang X."/>
            <person name="Jeffery I.B."/>
            <person name="Cooney J.C."/>
            <person name="Kagawa T.F."/>
            <person name="Liu W."/>
            <person name="Song Y."/>
            <person name="Salvetti E."/>
            <person name="Wrobel A."/>
            <person name="Rasinkangas P."/>
            <person name="Parkhill J."/>
            <person name="Rea M.C."/>
            <person name="O'Sullivan O."/>
            <person name="Ritari J."/>
            <person name="Douillard F.P."/>
            <person name="Paul Ross R."/>
            <person name="Yang R."/>
            <person name="Briner A.E."/>
            <person name="Felis G.E."/>
            <person name="de Vos W.M."/>
            <person name="Barrangou R."/>
            <person name="Klaenhammer T.R."/>
            <person name="Caufield P.W."/>
            <person name="Cui Y."/>
            <person name="Zhang H."/>
            <person name="O'Toole P.W."/>
        </authorList>
    </citation>
    <scope>NUCLEOTIDE SEQUENCE [LARGE SCALE GENOMIC DNA]</scope>
    <source>
        <strain evidence="1 2">DSM 20335</strain>
    </source>
</reference>
<dbReference type="RefSeq" id="WP_057756830.1">
    <property type="nucleotide sequence ID" value="NZ_AYYK01000009.1"/>
</dbReference>
<accession>A0A0R2BRL3</accession>
<evidence type="ECO:0000313" key="2">
    <source>
        <dbReference type="Proteomes" id="UP000051813"/>
    </source>
</evidence>